<proteinExistence type="predicted"/>
<dbReference type="RefSeq" id="XP_001323304.1">
    <property type="nucleotide sequence ID" value="XM_001323269.1"/>
</dbReference>
<dbReference type="SMR" id="A2E8F3"/>
<dbReference type="VEuPathDB" id="TrichDB:TVAGG3_0550720"/>
<evidence type="ECO:0000313" key="2">
    <source>
        <dbReference type="EMBL" id="EAY11081.1"/>
    </source>
</evidence>
<keyword evidence="3" id="KW-1185">Reference proteome</keyword>
<keyword evidence="1" id="KW-0175">Coiled coil</keyword>
<dbReference type="AlphaFoldDB" id="A2E8F3"/>
<name>A2E8F3_TRIV3</name>
<sequence>MRESAYSAFLQNKRCQSRIIDESVTERSKTVRSARDNESKSQLDSKLEEILNKNAELEREFQNSRVIPRNSKKPQEIIEYHDFLTKFSDTSKYTEYRFRELLNRTESTHETLENQNENLLDVQRAAYRSEMGLDEKFNMGKKN</sequence>
<protein>
    <submittedName>
        <fullName evidence="2">Uncharacterized protein</fullName>
    </submittedName>
</protein>
<accession>A2E8F3</accession>
<organism evidence="2 3">
    <name type="scientific">Trichomonas vaginalis (strain ATCC PRA-98 / G3)</name>
    <dbReference type="NCBI Taxonomy" id="412133"/>
    <lineage>
        <taxon>Eukaryota</taxon>
        <taxon>Metamonada</taxon>
        <taxon>Parabasalia</taxon>
        <taxon>Trichomonadida</taxon>
        <taxon>Trichomonadidae</taxon>
        <taxon>Trichomonas</taxon>
    </lineage>
</organism>
<dbReference type="Proteomes" id="UP000001542">
    <property type="component" value="Unassembled WGS sequence"/>
</dbReference>
<dbReference type="InParanoid" id="A2E8F3"/>
<reference evidence="2" key="2">
    <citation type="journal article" date="2007" name="Science">
        <title>Draft genome sequence of the sexually transmitted pathogen Trichomonas vaginalis.</title>
        <authorList>
            <person name="Carlton J.M."/>
            <person name="Hirt R.P."/>
            <person name="Silva J.C."/>
            <person name="Delcher A.L."/>
            <person name="Schatz M."/>
            <person name="Zhao Q."/>
            <person name="Wortman J.R."/>
            <person name="Bidwell S.L."/>
            <person name="Alsmark U.C.M."/>
            <person name="Besteiro S."/>
            <person name="Sicheritz-Ponten T."/>
            <person name="Noel C.J."/>
            <person name="Dacks J.B."/>
            <person name="Foster P.G."/>
            <person name="Simillion C."/>
            <person name="Van de Peer Y."/>
            <person name="Miranda-Saavedra D."/>
            <person name="Barton G.J."/>
            <person name="Westrop G.D."/>
            <person name="Mueller S."/>
            <person name="Dessi D."/>
            <person name="Fiori P.L."/>
            <person name="Ren Q."/>
            <person name="Paulsen I."/>
            <person name="Zhang H."/>
            <person name="Bastida-Corcuera F.D."/>
            <person name="Simoes-Barbosa A."/>
            <person name="Brown M.T."/>
            <person name="Hayes R.D."/>
            <person name="Mukherjee M."/>
            <person name="Okumura C.Y."/>
            <person name="Schneider R."/>
            <person name="Smith A.J."/>
            <person name="Vanacova S."/>
            <person name="Villalvazo M."/>
            <person name="Haas B.J."/>
            <person name="Pertea M."/>
            <person name="Feldblyum T.V."/>
            <person name="Utterback T.R."/>
            <person name="Shu C.L."/>
            <person name="Osoegawa K."/>
            <person name="de Jong P.J."/>
            <person name="Hrdy I."/>
            <person name="Horvathova L."/>
            <person name="Zubacova Z."/>
            <person name="Dolezal P."/>
            <person name="Malik S.B."/>
            <person name="Logsdon J.M. Jr."/>
            <person name="Henze K."/>
            <person name="Gupta A."/>
            <person name="Wang C.C."/>
            <person name="Dunne R.L."/>
            <person name="Upcroft J.A."/>
            <person name="Upcroft P."/>
            <person name="White O."/>
            <person name="Salzberg S.L."/>
            <person name="Tang P."/>
            <person name="Chiu C.-H."/>
            <person name="Lee Y.-S."/>
            <person name="Embley T.M."/>
            <person name="Coombs G.H."/>
            <person name="Mottram J.C."/>
            <person name="Tachezy J."/>
            <person name="Fraser-Liggett C.M."/>
            <person name="Johnson P.J."/>
        </authorList>
    </citation>
    <scope>NUCLEOTIDE SEQUENCE [LARGE SCALE GENOMIC DNA]</scope>
    <source>
        <strain evidence="2">G3</strain>
    </source>
</reference>
<evidence type="ECO:0000256" key="1">
    <source>
        <dbReference type="SAM" id="Coils"/>
    </source>
</evidence>
<dbReference type="EMBL" id="DS113326">
    <property type="protein sequence ID" value="EAY11081.1"/>
    <property type="molecule type" value="Genomic_DNA"/>
</dbReference>
<dbReference type="VEuPathDB" id="TrichDB:TVAG_045050"/>
<reference evidence="2" key="1">
    <citation type="submission" date="2006-10" db="EMBL/GenBank/DDBJ databases">
        <authorList>
            <person name="Amadeo P."/>
            <person name="Zhao Q."/>
            <person name="Wortman J."/>
            <person name="Fraser-Liggett C."/>
            <person name="Carlton J."/>
        </authorList>
    </citation>
    <scope>NUCLEOTIDE SEQUENCE</scope>
    <source>
        <strain evidence="2">G3</strain>
    </source>
</reference>
<gene>
    <name evidence="2" type="ORF">TVAG_045050</name>
</gene>
<feature type="coiled-coil region" evidence="1">
    <location>
        <begin position="40"/>
        <end position="67"/>
    </location>
</feature>
<dbReference type="KEGG" id="tva:4769032"/>
<evidence type="ECO:0000313" key="3">
    <source>
        <dbReference type="Proteomes" id="UP000001542"/>
    </source>
</evidence>